<reference evidence="1" key="1">
    <citation type="submission" date="2021-01" db="EMBL/GenBank/DDBJ databases">
        <authorList>
            <person name="Corre E."/>
            <person name="Pelletier E."/>
            <person name="Niang G."/>
            <person name="Scheremetjew M."/>
            <person name="Finn R."/>
            <person name="Kale V."/>
            <person name="Holt S."/>
            <person name="Cochrane G."/>
            <person name="Meng A."/>
            <person name="Brown T."/>
            <person name="Cohen L."/>
        </authorList>
    </citation>
    <scope>NUCLEOTIDE SEQUENCE</scope>
</reference>
<name>A0A7S1ANF4_NOCSC</name>
<proteinExistence type="predicted"/>
<dbReference type="AlphaFoldDB" id="A0A7S1ANF4"/>
<dbReference type="EMBL" id="HBFQ01047970">
    <property type="protein sequence ID" value="CAD8859880.1"/>
    <property type="molecule type" value="Transcribed_RNA"/>
</dbReference>
<sequence length="135" mass="14923">MFNDMFGEVLLASSIVLVLKLVAADSFTFFGILGKNERDARMKQKQITSETEVGTPEAAGIISGYPNIATLLWGAVKSCSPMHELGFVVVDGVQDDVWYSEADVQFDDSRWLLSGCVITFVMREFVETGYLRARG</sequence>
<protein>
    <submittedName>
        <fullName evidence="1">Uncharacterized protein</fullName>
    </submittedName>
</protein>
<organism evidence="1">
    <name type="scientific">Noctiluca scintillans</name>
    <name type="common">Sea sparkle</name>
    <name type="synonym">Red tide dinoflagellate</name>
    <dbReference type="NCBI Taxonomy" id="2966"/>
    <lineage>
        <taxon>Eukaryota</taxon>
        <taxon>Sar</taxon>
        <taxon>Alveolata</taxon>
        <taxon>Dinophyceae</taxon>
        <taxon>Noctilucales</taxon>
        <taxon>Noctilucaceae</taxon>
        <taxon>Noctiluca</taxon>
    </lineage>
</organism>
<accession>A0A7S1ANF4</accession>
<evidence type="ECO:0000313" key="1">
    <source>
        <dbReference type="EMBL" id="CAD8859880.1"/>
    </source>
</evidence>
<gene>
    <name evidence="1" type="ORF">NSCI0253_LOCUS34234</name>
</gene>